<dbReference type="InterPro" id="IPR013780">
    <property type="entry name" value="Glyco_hydro_b"/>
</dbReference>
<accession>A0A1Y1RUS3</accession>
<protein>
    <submittedName>
        <fullName evidence="5">Glucohydrolase</fullName>
    </submittedName>
</protein>
<evidence type="ECO:0000256" key="1">
    <source>
        <dbReference type="ARBA" id="ARBA00008061"/>
    </source>
</evidence>
<dbReference type="PANTHER" id="PTHR10357">
    <property type="entry name" value="ALPHA-AMYLASE FAMILY MEMBER"/>
    <property type="match status" value="1"/>
</dbReference>
<dbReference type="NCBIfam" id="NF008183">
    <property type="entry name" value="PRK10933.1"/>
    <property type="match status" value="1"/>
</dbReference>
<dbReference type="InterPro" id="IPR045857">
    <property type="entry name" value="O16G_dom_2"/>
</dbReference>
<evidence type="ECO:0000259" key="4">
    <source>
        <dbReference type="SMART" id="SM00642"/>
    </source>
</evidence>
<dbReference type="RefSeq" id="WP_083052294.1">
    <property type="nucleotide sequence ID" value="NZ_MWQY01000020.1"/>
</dbReference>
<sequence length="550" mass="64148">MERRWWKEAVVYQIYPRSFKDTNGDGIGDLQGIIEKLDYLSYLGVDTIWLNPVYRSPNDDNGYDISDYRNIMDEFGSMEDFDELLSAVHQRGMRLIMDLVVNHTSDEHSWFIRSRESLDNPYRDYYFWRPGNAGAPPNNWRSFFEGPAWEYDEKTAQWYLHLFTRKQPDLNWDNPKVRDEVRGIIRFWLEKGVDGFRMDVINLISKHPGLLDGKDSSNLSGHEYFANGPKIHEYLRFVQESLGDRDVMTVGETVIADLDTVAEYVDRETGSLDMAINFEHVTLDRGVDSFDPLPLDLKALKDCFSRWQKKLDGRGWNCLYMSNHDQPRQVSRFGDDRDYHRESATMLATLLHTMQGTPFIMQGEEIGMTNVDFPSIEDYRDVATLNYYRERLAAGDNPESILKRIRQCSRDNARTPMQWNNQDNAGFSEAGPWISINPNFHSINVKREVEDPDSILNYYRRLISLRREYPVFVYGSFSEIQPEHPLVFAYKREFEGSRLLVVLNLSGKECSFELPEERSGRLLIGNYDGRQHITGTLALRPYEAMVLISE</sequence>
<dbReference type="Gene3D" id="2.60.40.1180">
    <property type="entry name" value="Golgi alpha-mannosidase II"/>
    <property type="match status" value="1"/>
</dbReference>
<dbReference type="AlphaFoldDB" id="A0A1Y1RUS3"/>
<comment type="similarity">
    <text evidence="1">Belongs to the glycosyl hydrolase 13 family.</text>
</comment>
<keyword evidence="6" id="KW-1185">Reference proteome</keyword>
<dbReference type="SUPFAM" id="SSF51445">
    <property type="entry name" value="(Trans)glycosidases"/>
    <property type="match status" value="1"/>
</dbReference>
<dbReference type="SUPFAM" id="SSF51011">
    <property type="entry name" value="Glycosyl hydrolase domain"/>
    <property type="match status" value="1"/>
</dbReference>
<comment type="caution">
    <text evidence="5">The sequence shown here is derived from an EMBL/GenBank/DDBJ whole genome shotgun (WGS) entry which is preliminary data.</text>
</comment>
<dbReference type="InterPro" id="IPR017853">
    <property type="entry name" value="GH"/>
</dbReference>
<feature type="domain" description="Glycosyl hydrolase family 13 catalytic" evidence="4">
    <location>
        <begin position="13"/>
        <end position="414"/>
    </location>
</feature>
<organism evidence="5 6">
    <name type="scientific">Marispirochaeta aestuarii</name>
    <dbReference type="NCBI Taxonomy" id="1963862"/>
    <lineage>
        <taxon>Bacteria</taxon>
        <taxon>Pseudomonadati</taxon>
        <taxon>Spirochaetota</taxon>
        <taxon>Spirochaetia</taxon>
        <taxon>Spirochaetales</taxon>
        <taxon>Spirochaetaceae</taxon>
        <taxon>Marispirochaeta</taxon>
    </lineage>
</organism>
<dbReference type="SMART" id="SM00642">
    <property type="entry name" value="Aamy"/>
    <property type="match status" value="1"/>
</dbReference>
<dbReference type="GO" id="GO:0009313">
    <property type="term" value="P:oligosaccharide catabolic process"/>
    <property type="evidence" value="ECO:0007669"/>
    <property type="project" value="TreeGrafter"/>
</dbReference>
<dbReference type="Pfam" id="PF23915">
    <property type="entry name" value="SusG_C"/>
    <property type="match status" value="1"/>
</dbReference>
<evidence type="ECO:0000256" key="2">
    <source>
        <dbReference type="ARBA" id="ARBA00022801"/>
    </source>
</evidence>
<dbReference type="FunFam" id="2.60.40.1180:FF:000007">
    <property type="entry name" value="Sucrose isomerase"/>
    <property type="match status" value="1"/>
</dbReference>
<keyword evidence="2 5" id="KW-0378">Hydrolase</keyword>
<reference evidence="5 6" key="1">
    <citation type="submission" date="2017-03" db="EMBL/GenBank/DDBJ databases">
        <title>Draft Genome sequence of Marispirochaeta sp. strain JC444.</title>
        <authorList>
            <person name="Shivani Y."/>
            <person name="Subhash Y."/>
            <person name="Sasikala C."/>
            <person name="Ramana C."/>
        </authorList>
    </citation>
    <scope>NUCLEOTIDE SEQUENCE [LARGE SCALE GENOMIC DNA]</scope>
    <source>
        <strain evidence="5 6">JC444</strain>
    </source>
</reference>
<gene>
    <name evidence="5" type="ORF">B4O97_15760</name>
</gene>
<dbReference type="GO" id="GO:0004556">
    <property type="term" value="F:alpha-amylase activity"/>
    <property type="evidence" value="ECO:0007669"/>
    <property type="project" value="TreeGrafter"/>
</dbReference>
<dbReference type="CDD" id="cd11333">
    <property type="entry name" value="AmyAc_SI_OligoGlu_DGase"/>
    <property type="match status" value="1"/>
</dbReference>
<dbReference type="Gene3D" id="3.90.400.10">
    <property type="entry name" value="Oligo-1,6-glucosidase, Domain 2"/>
    <property type="match status" value="1"/>
</dbReference>
<evidence type="ECO:0000313" key="5">
    <source>
        <dbReference type="EMBL" id="ORC32749.1"/>
    </source>
</evidence>
<evidence type="ECO:0000313" key="6">
    <source>
        <dbReference type="Proteomes" id="UP000192343"/>
    </source>
</evidence>
<dbReference type="FunFam" id="3.90.400.10:FF:000002">
    <property type="entry name" value="Sucrose isomerase"/>
    <property type="match status" value="1"/>
</dbReference>
<proteinExistence type="inferred from homology"/>
<dbReference type="STRING" id="1963862.B4O97_15760"/>
<dbReference type="Proteomes" id="UP000192343">
    <property type="component" value="Unassembled WGS sequence"/>
</dbReference>
<dbReference type="PANTHER" id="PTHR10357:SF184">
    <property type="entry name" value="OLIGO-1,6-GLUCOSIDASE 1"/>
    <property type="match status" value="1"/>
</dbReference>
<name>A0A1Y1RUS3_9SPIO</name>
<dbReference type="EMBL" id="MWQY01000020">
    <property type="protein sequence ID" value="ORC32749.1"/>
    <property type="molecule type" value="Genomic_DNA"/>
</dbReference>
<dbReference type="OrthoDB" id="9805159at2"/>
<evidence type="ECO:0000256" key="3">
    <source>
        <dbReference type="ARBA" id="ARBA00023295"/>
    </source>
</evidence>
<dbReference type="Gene3D" id="3.20.20.80">
    <property type="entry name" value="Glycosidases"/>
    <property type="match status" value="1"/>
</dbReference>
<keyword evidence="3" id="KW-0326">Glycosidase</keyword>
<dbReference type="Pfam" id="PF00128">
    <property type="entry name" value="Alpha-amylase"/>
    <property type="match status" value="1"/>
</dbReference>
<dbReference type="InterPro" id="IPR006047">
    <property type="entry name" value="GH13_cat_dom"/>
</dbReference>
<dbReference type="FunFam" id="3.20.20.80:FF:000064">
    <property type="entry name" value="Oligo-1,6-glucosidase"/>
    <property type="match status" value="2"/>
</dbReference>
<dbReference type="InterPro" id="IPR056300">
    <property type="entry name" value="SusG-like_C"/>
</dbReference>